<proteinExistence type="predicted"/>
<gene>
    <name evidence="1" type="ORF">S01H4_53411</name>
</gene>
<organism evidence="1">
    <name type="scientific">marine sediment metagenome</name>
    <dbReference type="NCBI Taxonomy" id="412755"/>
    <lineage>
        <taxon>unclassified sequences</taxon>
        <taxon>metagenomes</taxon>
        <taxon>ecological metagenomes</taxon>
    </lineage>
</organism>
<sequence>MNWYKRAQQSLMFYPYGTEPSEQSEKVRPIFTDKQTKENVYQCNLCGEDVLEEDVEKWYTDKDEGENVQYKMPPYNYENILQAITQVSQYLLPFYNQLQQYIQDENLESKRNDTYDYGFRSAL</sequence>
<accession>X1ECQ3</accession>
<dbReference type="AlphaFoldDB" id="X1ECQ3"/>
<reference evidence="1" key="1">
    <citation type="journal article" date="2014" name="Front. Microbiol.">
        <title>High frequency of phylogenetically diverse reductive dehalogenase-homologous genes in deep subseafloor sedimentary metagenomes.</title>
        <authorList>
            <person name="Kawai M."/>
            <person name="Futagami T."/>
            <person name="Toyoda A."/>
            <person name="Takaki Y."/>
            <person name="Nishi S."/>
            <person name="Hori S."/>
            <person name="Arai W."/>
            <person name="Tsubouchi T."/>
            <person name="Morono Y."/>
            <person name="Uchiyama I."/>
            <person name="Ito T."/>
            <person name="Fujiyama A."/>
            <person name="Inagaki F."/>
            <person name="Takami H."/>
        </authorList>
    </citation>
    <scope>NUCLEOTIDE SEQUENCE</scope>
    <source>
        <strain evidence="1">Expedition CK06-06</strain>
    </source>
</reference>
<comment type="caution">
    <text evidence="1">The sequence shown here is derived from an EMBL/GenBank/DDBJ whole genome shotgun (WGS) entry which is preliminary data.</text>
</comment>
<protein>
    <submittedName>
        <fullName evidence="1">Uncharacterized protein</fullName>
    </submittedName>
</protein>
<evidence type="ECO:0000313" key="1">
    <source>
        <dbReference type="EMBL" id="GAH18135.1"/>
    </source>
</evidence>
<feature type="non-terminal residue" evidence="1">
    <location>
        <position position="123"/>
    </location>
</feature>
<dbReference type="EMBL" id="BART01030624">
    <property type="protein sequence ID" value="GAH18135.1"/>
    <property type="molecule type" value="Genomic_DNA"/>
</dbReference>
<name>X1ECQ3_9ZZZZ</name>